<dbReference type="AlphaFoldDB" id="A0A1X0P977"/>
<comment type="caution">
    <text evidence="1">The sequence shown here is derived from an EMBL/GenBank/DDBJ whole genome shotgun (WGS) entry which is preliminary data.</text>
</comment>
<dbReference type="VEuPathDB" id="TriTrypDB:TM35_000013590"/>
<dbReference type="OrthoDB" id="272469at2759"/>
<organism evidence="1 2">
    <name type="scientific">Trypanosoma theileri</name>
    <dbReference type="NCBI Taxonomy" id="67003"/>
    <lineage>
        <taxon>Eukaryota</taxon>
        <taxon>Discoba</taxon>
        <taxon>Euglenozoa</taxon>
        <taxon>Kinetoplastea</taxon>
        <taxon>Metakinetoplastina</taxon>
        <taxon>Trypanosomatida</taxon>
        <taxon>Trypanosomatidae</taxon>
        <taxon>Trypanosoma</taxon>
    </lineage>
</organism>
<keyword evidence="2" id="KW-1185">Reference proteome</keyword>
<sequence length="832" mass="91946">MRRSMFLCISPSWRPHSELIQGWIAGASSEPRQLQQARSYMYGLQLEAVLEEVEDATDLVYFMHRVSYPAGSHLEARVGDFLAAAAAQCTREDLLAVTRRLQEAPAAGPLWARVLLARPWLAERLPALLNGLSLDEHIAVAAAVWQALLRSQRDAPCPTPTTTGAAQQLAALTAQRLTRDKTGQGVCLCAKLGIPLSEESLVAMRTLILAQTRNGLNATQLGEVAEALAAQRSSDTEWIEALQMAICQNPITSIEAQHAVSILHAIAMVPDTPVYVGFEKLLVRLLPDMSVEARLSCCESLAVLSGVAHGLRDKLRTTLYSAVSKFIKREYKECNDDMILRQLRALSLIASKEAKVLLLELANNMKESKHILSPTATQNLIRSMWELQEFPPELVSQCKSSFLQNTLMSFSQEDAAYLLYAAAYAGEPADGIFFRDALNRFVTTRKFDRRRNRTQQINILPILTVIMVLRTFSVAKGGQLTTESKVYSMVRDAVEYHQRQGVITVEDAITILRLLVQLKVVDASLTTVLLTGLSKSISSMTAVQASGLCDVLVALKSRDVLMFRALLSRLVKLHPDHVCITKIAFAARRLKFIPYFQQSALVSQITSLHGWSVSDIVLVASACDKKQREDLLSLPGSEILAKASAEEMTTVDLFLLLSITHGDEPRLVAMTETLKTRPPIAAGDLEVEDAWRAVANVVSNTESLATVCRSCAATLQSVDENMLMRVLEVALTAPKLPNIFFRVVGKSVLRLANSMAIENALRWLQLYVNCQIRDDSVGKALLAKTRTRSNYAAGITDKTIRKAAAMYGKSYTFQPKVKKHQEKVEWYPLGSI</sequence>
<evidence type="ECO:0000313" key="2">
    <source>
        <dbReference type="Proteomes" id="UP000192257"/>
    </source>
</evidence>
<proteinExistence type="predicted"/>
<name>A0A1X0P977_9TRYP</name>
<gene>
    <name evidence="1" type="ORF">TM35_000013590</name>
</gene>
<evidence type="ECO:0000313" key="1">
    <source>
        <dbReference type="EMBL" id="ORC93482.1"/>
    </source>
</evidence>
<reference evidence="1 2" key="1">
    <citation type="submission" date="2017-03" db="EMBL/GenBank/DDBJ databases">
        <title>An alternative strategy for trypanosome survival in the mammalian bloodstream revealed through genome and transcriptome analysis of the ubiquitous bovine parasite Trypanosoma (Megatrypanum) theileri.</title>
        <authorList>
            <person name="Kelly S."/>
            <person name="Ivens A."/>
            <person name="Mott A."/>
            <person name="O'Neill E."/>
            <person name="Emms D."/>
            <person name="Macleod O."/>
            <person name="Voorheis P."/>
            <person name="Matthews J."/>
            <person name="Matthews K."/>
            <person name="Carrington M."/>
        </authorList>
    </citation>
    <scope>NUCLEOTIDE SEQUENCE [LARGE SCALE GENOMIC DNA]</scope>
    <source>
        <strain evidence="1">Edinburgh</strain>
    </source>
</reference>
<dbReference type="GeneID" id="39980820"/>
<dbReference type="Proteomes" id="UP000192257">
    <property type="component" value="Unassembled WGS sequence"/>
</dbReference>
<accession>A0A1X0P977</accession>
<dbReference type="EMBL" id="NBCO01000001">
    <property type="protein sequence ID" value="ORC93482.1"/>
    <property type="molecule type" value="Genomic_DNA"/>
</dbReference>
<dbReference type="RefSeq" id="XP_028887548.1">
    <property type="nucleotide sequence ID" value="XM_029021040.1"/>
</dbReference>
<protein>
    <submittedName>
        <fullName evidence="1">Uncharacterized protein</fullName>
    </submittedName>
</protein>